<dbReference type="NCBIfam" id="NF008033">
    <property type="entry name" value="PRK10765.1"/>
    <property type="match status" value="1"/>
</dbReference>
<evidence type="ECO:0000259" key="6">
    <source>
        <dbReference type="Pfam" id="PF00881"/>
    </source>
</evidence>
<dbReference type="Gene3D" id="3.40.109.10">
    <property type="entry name" value="NADH Oxidase"/>
    <property type="match status" value="1"/>
</dbReference>
<dbReference type="EMBL" id="JAAIKR010000009">
    <property type="protein sequence ID" value="MBR9728444.1"/>
    <property type="molecule type" value="Genomic_DNA"/>
</dbReference>
<evidence type="ECO:0000256" key="5">
    <source>
        <dbReference type="PIRNR" id="PIRNR005426"/>
    </source>
</evidence>
<dbReference type="InterPro" id="IPR000415">
    <property type="entry name" value="Nitroreductase-like"/>
</dbReference>
<dbReference type="PIRSF" id="PIRSF005426">
    <property type="entry name" value="Frp"/>
    <property type="match status" value="1"/>
</dbReference>
<evidence type="ECO:0000256" key="3">
    <source>
        <dbReference type="ARBA" id="ARBA00022643"/>
    </source>
</evidence>
<gene>
    <name evidence="7" type="primary">nfsA</name>
    <name evidence="7" type="ORF">G3R48_10710</name>
</gene>
<reference evidence="7 8" key="1">
    <citation type="submission" date="2020-02" db="EMBL/GenBank/DDBJ databases">
        <title>Shewanella WXL01 sp. nov., a marine bacterium isolated from green algae in Luhuitou Fringing Reef (Northern South China Sea).</title>
        <authorList>
            <person name="Wang X."/>
        </authorList>
    </citation>
    <scope>NUCLEOTIDE SEQUENCE [LARGE SCALE GENOMIC DNA]</scope>
    <source>
        <strain evidence="7 8">MCCC 1A01895</strain>
    </source>
</reference>
<dbReference type="Pfam" id="PF00881">
    <property type="entry name" value="Nitroreductase"/>
    <property type="match status" value="1"/>
</dbReference>
<dbReference type="PANTHER" id="PTHR43425:SF2">
    <property type="entry name" value="OXYGEN-INSENSITIVE NADPH NITROREDUCTASE"/>
    <property type="match status" value="1"/>
</dbReference>
<evidence type="ECO:0000313" key="7">
    <source>
        <dbReference type="EMBL" id="MBR9728444.1"/>
    </source>
</evidence>
<keyword evidence="3 5" id="KW-0288">FMN</keyword>
<evidence type="ECO:0000256" key="1">
    <source>
        <dbReference type="ARBA" id="ARBA00008366"/>
    </source>
</evidence>
<keyword evidence="5" id="KW-0521">NADP</keyword>
<dbReference type="InterPro" id="IPR029479">
    <property type="entry name" value="Nitroreductase"/>
</dbReference>
<evidence type="ECO:0000313" key="8">
    <source>
        <dbReference type="Proteomes" id="UP000811844"/>
    </source>
</evidence>
<dbReference type="CDD" id="cd02146">
    <property type="entry name" value="NfsA-like"/>
    <property type="match status" value="1"/>
</dbReference>
<comment type="similarity">
    <text evidence="1 5">Belongs to the flavin oxidoreductase frp family.</text>
</comment>
<dbReference type="PANTHER" id="PTHR43425">
    <property type="entry name" value="OXYGEN-INSENSITIVE NADPH NITROREDUCTASE"/>
    <property type="match status" value="1"/>
</dbReference>
<evidence type="ECO:0000256" key="2">
    <source>
        <dbReference type="ARBA" id="ARBA00022630"/>
    </source>
</evidence>
<dbReference type="InterPro" id="IPR016446">
    <property type="entry name" value="Flavin_OxRdtase_Frp"/>
</dbReference>
<accession>A0ABS5I421</accession>
<proteinExistence type="inferred from homology"/>
<keyword evidence="4 5" id="KW-0560">Oxidoreductase</keyword>
<protein>
    <submittedName>
        <fullName evidence="7">Oxygen-insensitive NADPH nitroreductase</fullName>
        <ecNumber evidence="7">1.5.1.38</ecNumber>
    </submittedName>
</protein>
<dbReference type="Proteomes" id="UP000811844">
    <property type="component" value="Unassembled WGS sequence"/>
</dbReference>
<dbReference type="EC" id="1.5.1.38" evidence="7"/>
<feature type="domain" description="Nitroreductase" evidence="6">
    <location>
        <begin position="10"/>
        <end position="159"/>
    </location>
</feature>
<evidence type="ECO:0000256" key="4">
    <source>
        <dbReference type="ARBA" id="ARBA00023002"/>
    </source>
</evidence>
<dbReference type="GO" id="GO:0052873">
    <property type="term" value="F:FMN reductase (NADPH) activity"/>
    <property type="evidence" value="ECO:0007669"/>
    <property type="project" value="UniProtKB-EC"/>
</dbReference>
<keyword evidence="8" id="KW-1185">Reference proteome</keyword>
<name>A0ABS5I421_9GAMM</name>
<dbReference type="SUPFAM" id="SSF55469">
    <property type="entry name" value="FMN-dependent nitroreductase-like"/>
    <property type="match status" value="1"/>
</dbReference>
<keyword evidence="2 5" id="KW-0285">Flavoprotein</keyword>
<comment type="caution">
    <text evidence="7">The sequence shown here is derived from an EMBL/GenBank/DDBJ whole genome shotgun (WGS) entry which is preliminary data.</text>
</comment>
<sequence>MNPTIDTLLAHRSIRKFSSQHITPKTLDNILQCAISASSSSFIQCVSIIRVTNPETRQQIAALAGGQHYVASAAEFLVFCADYNRHQQIHPSAQLGYSEQTLIGAVDTGLMGQNALIAAESLGLGGVFIGGIRNDPEQLTQLLSLPEHVLPLFGLCLGYPDQQPETKPRLPQSILVHQETYQAVDKSELAQYDKQITDYYASRSTNSKQMTWSEQITTILSKESRPFMQQYLHKQGFSVK</sequence>
<dbReference type="RefSeq" id="WP_153664937.1">
    <property type="nucleotide sequence ID" value="NZ_JAAIKR010000009.1"/>
</dbReference>
<organism evidence="7 8">
    <name type="scientific">Shewanella intestini</name>
    <dbReference type="NCBI Taxonomy" id="2017544"/>
    <lineage>
        <taxon>Bacteria</taxon>
        <taxon>Pseudomonadati</taxon>
        <taxon>Pseudomonadota</taxon>
        <taxon>Gammaproteobacteria</taxon>
        <taxon>Alteromonadales</taxon>
        <taxon>Shewanellaceae</taxon>
        <taxon>Shewanella</taxon>
    </lineage>
</organism>